<dbReference type="Gene3D" id="2.60.120.620">
    <property type="entry name" value="q2cbj1_9rhob like domain"/>
    <property type="match status" value="1"/>
</dbReference>
<dbReference type="EMBL" id="ML733407">
    <property type="protein sequence ID" value="KAB8223189.1"/>
    <property type="molecule type" value="Genomic_DNA"/>
</dbReference>
<organism evidence="1 2">
    <name type="scientific">Aspergillus novoparasiticus</name>
    <dbReference type="NCBI Taxonomy" id="986946"/>
    <lineage>
        <taxon>Eukaryota</taxon>
        <taxon>Fungi</taxon>
        <taxon>Dikarya</taxon>
        <taxon>Ascomycota</taxon>
        <taxon>Pezizomycotina</taxon>
        <taxon>Eurotiomycetes</taxon>
        <taxon>Eurotiomycetidae</taxon>
        <taxon>Eurotiales</taxon>
        <taxon>Aspergillaceae</taxon>
        <taxon>Aspergillus</taxon>
        <taxon>Aspergillus subgen. Circumdati</taxon>
    </lineage>
</organism>
<keyword evidence="2" id="KW-1185">Reference proteome</keyword>
<evidence type="ECO:0008006" key="3">
    <source>
        <dbReference type="Google" id="ProtNLM"/>
    </source>
</evidence>
<sequence length="243" mass="27180">MYRDRAIGWFNKFDFGFDINERSTWIKEHLPVMTNSGMITGYCATHEAWLWGTDELLVSFDAVNITLPSRKDVGWTPWPHIDQSPTRKGLGCGQGIINLSESGPLDEEVKWFEDYGCTLVKVEAEPGDLIIWDLRTVHCASLPKSETIQTIIYVTYTPAKLATPEDLALKASISHRYESTTHWPHCNIFARGNAMRGDEICPGEREEPLKPELGSGPEIARSAPLLRKGFASTSPLTSTQAAR</sequence>
<evidence type="ECO:0000313" key="2">
    <source>
        <dbReference type="Proteomes" id="UP000326799"/>
    </source>
</evidence>
<dbReference type="PANTHER" id="PTHR31630">
    <property type="entry name" value="PHYTANOYL-COA DIOXYGENASE-RELATED-RELATED"/>
    <property type="match status" value="1"/>
</dbReference>
<gene>
    <name evidence="1" type="ORF">BDV33DRAFT_189086</name>
</gene>
<accession>A0A5N6F119</accession>
<dbReference type="PANTHER" id="PTHR31630:SF6">
    <property type="entry name" value="PHYTANOYL-COA DIOXYGENASE-RELATED"/>
    <property type="match status" value="1"/>
</dbReference>
<protein>
    <recommendedName>
        <fullName evidence="3">Phytanoyl-CoA dioxygenase</fullName>
    </recommendedName>
</protein>
<reference evidence="1 2" key="1">
    <citation type="submission" date="2019-04" db="EMBL/GenBank/DDBJ databases">
        <title>Fungal friends and foes A comparative genomics study of 23 Aspergillus species from section Flavi.</title>
        <authorList>
            <consortium name="DOE Joint Genome Institute"/>
            <person name="Kjaerbolling I."/>
            <person name="Vesth T.C."/>
            <person name="Frisvad J.C."/>
            <person name="Nybo J.L."/>
            <person name="Theobald S."/>
            <person name="Kildgaard S."/>
            <person name="Petersen T.I."/>
            <person name="Kuo A."/>
            <person name="Sato A."/>
            <person name="Lyhne E.K."/>
            <person name="Kogle M.E."/>
            <person name="Wiebenga A."/>
            <person name="Kun R.S."/>
            <person name="Lubbers R.J."/>
            <person name="Makela M.R."/>
            <person name="Barry K."/>
            <person name="Chovatia M."/>
            <person name="Clum A."/>
            <person name="Daum C."/>
            <person name="Haridas S."/>
            <person name="He G."/>
            <person name="LaButti K."/>
            <person name="Lipzen A."/>
            <person name="Mondo S."/>
            <person name="Pangilinan J."/>
            <person name="Riley R."/>
            <person name="Salamov A."/>
            <person name="Simmons B.A."/>
            <person name="Magnuson J.K."/>
            <person name="Henrissat B."/>
            <person name="Mortensen U.H."/>
            <person name="Larsen T.O."/>
            <person name="De vries R.P."/>
            <person name="Grigoriev I.V."/>
            <person name="Machida M."/>
            <person name="Baker S.E."/>
            <person name="Andersen M.R."/>
        </authorList>
    </citation>
    <scope>NUCLEOTIDE SEQUENCE [LARGE SCALE GENOMIC DNA]</scope>
    <source>
        <strain evidence="1 2">CBS 126849</strain>
    </source>
</reference>
<dbReference type="AlphaFoldDB" id="A0A5N6F119"/>
<name>A0A5N6F119_9EURO</name>
<dbReference type="Proteomes" id="UP000326799">
    <property type="component" value="Unassembled WGS sequence"/>
</dbReference>
<dbReference type="SUPFAM" id="SSF51197">
    <property type="entry name" value="Clavaminate synthase-like"/>
    <property type="match status" value="1"/>
</dbReference>
<evidence type="ECO:0000313" key="1">
    <source>
        <dbReference type="EMBL" id="KAB8223189.1"/>
    </source>
</evidence>
<proteinExistence type="predicted"/>